<reference evidence="4" key="1">
    <citation type="submission" date="2023-03" db="EMBL/GenBank/DDBJ databases">
        <title>Chromosome-scale reference genome and RAD-based genetic map of yellow starthistle (Centaurea solstitialis) reveal putative structural variation and QTLs associated with invader traits.</title>
        <authorList>
            <person name="Reatini B."/>
            <person name="Cang F.A."/>
            <person name="Jiang Q."/>
            <person name="Mckibben M.T.W."/>
            <person name="Barker M.S."/>
            <person name="Rieseberg L.H."/>
            <person name="Dlugosch K.M."/>
        </authorList>
    </citation>
    <scope>NUCLEOTIDE SEQUENCE</scope>
    <source>
        <strain evidence="4">CAN-66</strain>
        <tissue evidence="4">Leaf</tissue>
    </source>
</reference>
<evidence type="ECO:0000313" key="4">
    <source>
        <dbReference type="EMBL" id="KAJ9551118.1"/>
    </source>
</evidence>
<dbReference type="GO" id="GO:0003676">
    <property type="term" value="F:nucleic acid binding"/>
    <property type="evidence" value="ECO:0007669"/>
    <property type="project" value="InterPro"/>
</dbReference>
<dbReference type="Pfam" id="PF08284">
    <property type="entry name" value="RVP_2"/>
    <property type="match status" value="1"/>
</dbReference>
<dbReference type="InterPro" id="IPR021109">
    <property type="entry name" value="Peptidase_aspartic_dom_sf"/>
</dbReference>
<comment type="caution">
    <text evidence="4">The sequence shown here is derived from an EMBL/GenBank/DDBJ whole genome shotgun (WGS) entry which is preliminary data.</text>
</comment>
<dbReference type="Gene3D" id="4.10.60.10">
    <property type="entry name" value="Zinc finger, CCHC-type"/>
    <property type="match status" value="1"/>
</dbReference>
<evidence type="ECO:0000256" key="2">
    <source>
        <dbReference type="SAM" id="MobiDB-lite"/>
    </source>
</evidence>
<dbReference type="InterPro" id="IPR005162">
    <property type="entry name" value="Retrotrans_gag_dom"/>
</dbReference>
<dbReference type="SMART" id="SM00343">
    <property type="entry name" value="ZnF_C2HC"/>
    <property type="match status" value="1"/>
</dbReference>
<proteinExistence type="predicted"/>
<dbReference type="Proteomes" id="UP001172457">
    <property type="component" value="Chromosome 4"/>
</dbReference>
<organism evidence="4 5">
    <name type="scientific">Centaurea solstitialis</name>
    <name type="common">yellow star-thistle</name>
    <dbReference type="NCBI Taxonomy" id="347529"/>
    <lineage>
        <taxon>Eukaryota</taxon>
        <taxon>Viridiplantae</taxon>
        <taxon>Streptophyta</taxon>
        <taxon>Embryophyta</taxon>
        <taxon>Tracheophyta</taxon>
        <taxon>Spermatophyta</taxon>
        <taxon>Magnoliopsida</taxon>
        <taxon>eudicotyledons</taxon>
        <taxon>Gunneridae</taxon>
        <taxon>Pentapetalae</taxon>
        <taxon>asterids</taxon>
        <taxon>campanulids</taxon>
        <taxon>Asterales</taxon>
        <taxon>Asteraceae</taxon>
        <taxon>Carduoideae</taxon>
        <taxon>Cardueae</taxon>
        <taxon>Centaureinae</taxon>
        <taxon>Centaurea</taxon>
    </lineage>
</organism>
<keyword evidence="1" id="KW-0479">Metal-binding</keyword>
<protein>
    <recommendedName>
        <fullName evidence="3">CCHC-type domain-containing protein</fullName>
    </recommendedName>
</protein>
<keyword evidence="5" id="KW-1185">Reference proteome</keyword>
<feature type="domain" description="CCHC-type" evidence="3">
    <location>
        <begin position="323"/>
        <end position="339"/>
    </location>
</feature>
<feature type="compositionally biased region" description="Acidic residues" evidence="2">
    <location>
        <begin position="644"/>
        <end position="662"/>
    </location>
</feature>
<dbReference type="InterPro" id="IPR001878">
    <property type="entry name" value="Znf_CCHC"/>
</dbReference>
<dbReference type="Gene3D" id="3.30.450.60">
    <property type="match status" value="1"/>
</dbReference>
<dbReference type="PROSITE" id="PS50158">
    <property type="entry name" value="ZF_CCHC"/>
    <property type="match status" value="1"/>
</dbReference>
<dbReference type="Pfam" id="PF00098">
    <property type="entry name" value="zf-CCHC"/>
    <property type="match status" value="1"/>
</dbReference>
<dbReference type="Pfam" id="PF01217">
    <property type="entry name" value="Clat_adaptor_s"/>
    <property type="match status" value="1"/>
</dbReference>
<feature type="region of interest" description="Disordered" evidence="2">
    <location>
        <begin position="641"/>
        <end position="680"/>
    </location>
</feature>
<keyword evidence="1" id="KW-0862">Zinc</keyword>
<evidence type="ECO:0000256" key="1">
    <source>
        <dbReference type="PROSITE-ProRule" id="PRU00047"/>
    </source>
</evidence>
<dbReference type="EMBL" id="JARYMX010000004">
    <property type="protein sequence ID" value="KAJ9551118.1"/>
    <property type="molecule type" value="Genomic_DNA"/>
</dbReference>
<dbReference type="Pfam" id="PF03732">
    <property type="entry name" value="Retrotrans_gag"/>
    <property type="match status" value="1"/>
</dbReference>
<sequence>MGDNQPLTRADLEGLTTAIHATNTAINATNTTIANLTNQIGALLAGRPRRDRNVNPPPHNRPNPSVHSSSSSESENDEEANPPRNDPDYRMKADIPYFHGNVGVEDFLDWQIEVDRFFEIMEIPEHKQVKMVAFRLKSTAAVWWDRLTTQRQRQRKGSVRSWRRMKQLMSGRFLPEDYEQILYRMYLDCSQGSKSVSEYTTEFIRLSDRNEIGETEGQRVARYTNGLKVSLQEKIGLQTAWTVAEASSLAMKAELIEKSGRKSVSYRQSQEIGESSTGAKEFDVPRNTNPPPKTPTSNPNGGSQLKATLPKNPNPYAKPTGTKCYRCGLPGHKSNECPNRKTVGLVEDGGSEDSDYEGAEFAEEDLSEKINIVVQRVLLAPKEDGQRNNLFRSHCSINNKVCDLIIDNGSCENLVSQKLVDYLKLPTEPLDTPYSLGWVKHGPQVRISRTCKVPISIGKHYKEDVLCDVLDMSSCHILLGRPWQYDNDVMYKGRDNVMIFHWGEHKIAITPVSRFEKNTKKKKDNCLIVGMNSGSSSFEVEETDTGQNENRAPLMSARAASHLSTTIKGVGGEALLPHLSNCSTVSLVEIRFNLLKNRQGKTRLAKYYIPPEEYEKHKVEYEVHRLVVNRDTKFTNSVELCVHDDDDDDDDDGEWDEDEDTETDRLGRGYGNRLGRGYED</sequence>
<dbReference type="AlphaFoldDB" id="A0AA38T6A8"/>
<feature type="region of interest" description="Disordered" evidence="2">
    <location>
        <begin position="260"/>
        <end position="317"/>
    </location>
</feature>
<dbReference type="GO" id="GO:0008270">
    <property type="term" value="F:zinc ion binding"/>
    <property type="evidence" value="ECO:0007669"/>
    <property type="project" value="UniProtKB-KW"/>
</dbReference>
<evidence type="ECO:0000259" key="3">
    <source>
        <dbReference type="PROSITE" id="PS50158"/>
    </source>
</evidence>
<gene>
    <name evidence="4" type="ORF">OSB04_015163</name>
</gene>
<feature type="region of interest" description="Disordered" evidence="2">
    <location>
        <begin position="45"/>
        <end position="92"/>
    </location>
</feature>
<dbReference type="InterPro" id="IPR036875">
    <property type="entry name" value="Znf_CCHC_sf"/>
</dbReference>
<dbReference type="SUPFAM" id="SSF50630">
    <property type="entry name" value="Acid proteases"/>
    <property type="match status" value="1"/>
</dbReference>
<keyword evidence="1" id="KW-0863">Zinc-finger</keyword>
<accession>A0AA38T6A8</accession>
<dbReference type="SUPFAM" id="SSF57756">
    <property type="entry name" value="Retrovirus zinc finger-like domains"/>
    <property type="match status" value="1"/>
</dbReference>
<feature type="compositionally biased region" description="Polar residues" evidence="2">
    <location>
        <begin position="265"/>
        <end position="278"/>
    </location>
</feature>
<evidence type="ECO:0000313" key="5">
    <source>
        <dbReference type="Proteomes" id="UP001172457"/>
    </source>
</evidence>
<dbReference type="InterPro" id="IPR022775">
    <property type="entry name" value="AP_mu_sigma_su"/>
</dbReference>
<feature type="compositionally biased region" description="Low complexity" evidence="2">
    <location>
        <begin position="62"/>
        <end position="73"/>
    </location>
</feature>
<dbReference type="PANTHER" id="PTHR35046:SF18">
    <property type="entry name" value="RNA-DIRECTED DNA POLYMERASE"/>
    <property type="match status" value="1"/>
</dbReference>
<name>A0AA38T6A8_9ASTR</name>
<dbReference type="Gene3D" id="2.40.70.10">
    <property type="entry name" value="Acid Proteases"/>
    <property type="match status" value="1"/>
</dbReference>
<dbReference type="PANTHER" id="PTHR35046">
    <property type="entry name" value="ZINC KNUCKLE (CCHC-TYPE) FAMILY PROTEIN"/>
    <property type="match status" value="1"/>
</dbReference>
<dbReference type="CDD" id="cd00303">
    <property type="entry name" value="retropepsin_like"/>
    <property type="match status" value="1"/>
</dbReference>